<evidence type="ECO:0000313" key="2">
    <source>
        <dbReference type="Proteomes" id="UP000290289"/>
    </source>
</evidence>
<dbReference type="Proteomes" id="UP000290289">
    <property type="component" value="Chromosome 11"/>
</dbReference>
<proteinExistence type="predicted"/>
<keyword evidence="2" id="KW-1185">Reference proteome</keyword>
<reference evidence="1 2" key="1">
    <citation type="submission" date="2018-10" db="EMBL/GenBank/DDBJ databases">
        <title>A high-quality apple genome assembly.</title>
        <authorList>
            <person name="Hu J."/>
        </authorList>
    </citation>
    <scope>NUCLEOTIDE SEQUENCE [LARGE SCALE GENOMIC DNA]</scope>
    <source>
        <strain evidence="2">cv. HFTH1</strain>
        <tissue evidence="1">Young leaf</tissue>
    </source>
</reference>
<accession>A0A498IMN0</accession>
<evidence type="ECO:0000313" key="1">
    <source>
        <dbReference type="EMBL" id="RXH83242.1"/>
    </source>
</evidence>
<sequence>MQGIIGVKMHAYDATWVVAQAMREEKMGSQQILPNILKSDFPGLSGKVQFANRAIAPVYTFQIINVMEGSHIELGFSETMGESATLSSSMKDLARKVYWPGGARYTPLGWSPPTSANPLRIGVPTRSIFGHYWNKITWETISLSYKGLAIELFHGTLKELPFDLPYEVLPFNGTMNELAEQIYLKIKIHSKIIYFSNN</sequence>
<comment type="caution">
    <text evidence="1">The sequence shown here is derived from an EMBL/GenBank/DDBJ whole genome shotgun (WGS) entry which is preliminary data.</text>
</comment>
<dbReference type="InterPro" id="IPR015683">
    <property type="entry name" value="Ionotropic_Glu_rcpt"/>
</dbReference>
<dbReference type="PANTHER" id="PTHR34836">
    <property type="entry name" value="OS06G0188250 PROTEIN"/>
    <property type="match status" value="1"/>
</dbReference>
<dbReference type="AlphaFoldDB" id="A0A498IMN0"/>
<dbReference type="Gene3D" id="3.40.50.2300">
    <property type="match status" value="1"/>
</dbReference>
<dbReference type="InterPro" id="IPR028082">
    <property type="entry name" value="Peripla_BP_I"/>
</dbReference>
<dbReference type="SUPFAM" id="SSF53822">
    <property type="entry name" value="Periplasmic binding protein-like I"/>
    <property type="match status" value="1"/>
</dbReference>
<name>A0A498IMN0_MALDO</name>
<dbReference type="EMBL" id="RDQH01000337">
    <property type="protein sequence ID" value="RXH83242.1"/>
    <property type="molecule type" value="Genomic_DNA"/>
</dbReference>
<protein>
    <recommendedName>
        <fullName evidence="3">Receptor ligand binding region domain-containing protein</fullName>
    </recommendedName>
</protein>
<dbReference type="PANTHER" id="PTHR34836:SF9">
    <property type="entry name" value="RECEPTOR LIGAND BINDING REGION DOMAIN-CONTAINING PROTEIN"/>
    <property type="match status" value="1"/>
</dbReference>
<evidence type="ECO:0008006" key="3">
    <source>
        <dbReference type="Google" id="ProtNLM"/>
    </source>
</evidence>
<organism evidence="1 2">
    <name type="scientific">Malus domestica</name>
    <name type="common">Apple</name>
    <name type="synonym">Pyrus malus</name>
    <dbReference type="NCBI Taxonomy" id="3750"/>
    <lineage>
        <taxon>Eukaryota</taxon>
        <taxon>Viridiplantae</taxon>
        <taxon>Streptophyta</taxon>
        <taxon>Embryophyta</taxon>
        <taxon>Tracheophyta</taxon>
        <taxon>Spermatophyta</taxon>
        <taxon>Magnoliopsida</taxon>
        <taxon>eudicotyledons</taxon>
        <taxon>Gunneridae</taxon>
        <taxon>Pentapetalae</taxon>
        <taxon>rosids</taxon>
        <taxon>fabids</taxon>
        <taxon>Rosales</taxon>
        <taxon>Rosaceae</taxon>
        <taxon>Amygdaloideae</taxon>
        <taxon>Maleae</taxon>
        <taxon>Malus</taxon>
    </lineage>
</organism>
<gene>
    <name evidence="1" type="ORF">DVH24_003740</name>
</gene>